<evidence type="ECO:0000259" key="10">
    <source>
        <dbReference type="PROSITE" id="PS50011"/>
    </source>
</evidence>
<dbReference type="GO" id="GO:0005737">
    <property type="term" value="C:cytoplasm"/>
    <property type="evidence" value="ECO:0007669"/>
    <property type="project" value="TreeGrafter"/>
</dbReference>
<feature type="compositionally biased region" description="Polar residues" evidence="9">
    <location>
        <begin position="48"/>
        <end position="82"/>
    </location>
</feature>
<evidence type="ECO:0000256" key="3">
    <source>
        <dbReference type="ARBA" id="ARBA00022679"/>
    </source>
</evidence>
<reference evidence="11" key="1">
    <citation type="submission" date="2022-11" db="EMBL/GenBank/DDBJ databases">
        <authorList>
            <person name="Morgan W.R."/>
            <person name="Tartar A."/>
        </authorList>
    </citation>
    <scope>NUCLEOTIDE SEQUENCE</scope>
    <source>
        <strain evidence="11">ARSEF 373</strain>
    </source>
</reference>
<gene>
    <name evidence="11" type="ORF">N0F65_006889</name>
</gene>
<dbReference type="GO" id="GO:0005634">
    <property type="term" value="C:nucleus"/>
    <property type="evidence" value="ECO:0007669"/>
    <property type="project" value="TreeGrafter"/>
</dbReference>
<evidence type="ECO:0000256" key="5">
    <source>
        <dbReference type="ARBA" id="ARBA00022777"/>
    </source>
</evidence>
<dbReference type="PANTHER" id="PTHR11042">
    <property type="entry name" value="EUKARYOTIC TRANSLATION INITIATION FACTOR 2-ALPHA KINASE EIF2-ALPHA KINASE -RELATED"/>
    <property type="match status" value="1"/>
</dbReference>
<dbReference type="GO" id="GO:0004694">
    <property type="term" value="F:eukaryotic translation initiation factor 2alpha kinase activity"/>
    <property type="evidence" value="ECO:0007669"/>
    <property type="project" value="TreeGrafter"/>
</dbReference>
<accession>A0AAV2ZJL6</accession>
<comment type="caution">
    <text evidence="11">The sequence shown here is derived from an EMBL/GenBank/DDBJ whole genome shotgun (WGS) entry which is preliminary data.</text>
</comment>
<keyword evidence="12" id="KW-1185">Reference proteome</keyword>
<dbReference type="GO" id="GO:0005524">
    <property type="term" value="F:ATP binding"/>
    <property type="evidence" value="ECO:0007669"/>
    <property type="project" value="UniProtKB-UniRule"/>
</dbReference>
<protein>
    <recommendedName>
        <fullName evidence="1">non-specific serine/threonine protein kinase</fullName>
        <ecNumber evidence="1">2.7.11.1</ecNumber>
    </recommendedName>
</protein>
<keyword evidence="7" id="KW-0652">Protein synthesis inhibitor</keyword>
<evidence type="ECO:0000256" key="6">
    <source>
        <dbReference type="ARBA" id="ARBA00022840"/>
    </source>
</evidence>
<keyword evidence="3" id="KW-0808">Transferase</keyword>
<dbReference type="PROSITE" id="PS50011">
    <property type="entry name" value="PROTEIN_KINASE_DOM"/>
    <property type="match status" value="1"/>
</dbReference>
<feature type="compositionally biased region" description="Basic and acidic residues" evidence="9">
    <location>
        <begin position="22"/>
        <end position="35"/>
    </location>
</feature>
<evidence type="ECO:0000256" key="9">
    <source>
        <dbReference type="SAM" id="MobiDB-lite"/>
    </source>
</evidence>
<evidence type="ECO:0000256" key="2">
    <source>
        <dbReference type="ARBA" id="ARBA00022527"/>
    </source>
</evidence>
<evidence type="ECO:0000313" key="11">
    <source>
        <dbReference type="EMBL" id="DBA04887.1"/>
    </source>
</evidence>
<dbReference type="SUPFAM" id="SSF56112">
    <property type="entry name" value="Protein kinase-like (PK-like)"/>
    <property type="match status" value="1"/>
</dbReference>
<sequence>MVTKSAASSFDMSLPPPAPKIKPSDLRRSHPDKKNQLQSPAAILPLSRCSSTPSPAPVQKSTTISMTGRRGSSTPKSPSCTSEMHVERSSSCLFGRSNPFDTDFCVKELVGEGGFGKIYKCKSNIDGRWYAVKLEEFWFKPQAYFNPSEVREVMMNEALALARLDHENVCRYYNTWIDVYIQMALYDGASLQQWMEQRKCVKIDETSESYCANFFAYFRHRWRDTLCFQMHEREGFQRNLSETTQTSHT</sequence>
<dbReference type="InterPro" id="IPR000719">
    <property type="entry name" value="Prot_kinase_dom"/>
</dbReference>
<proteinExistence type="predicted"/>
<feature type="region of interest" description="Disordered" evidence="9">
    <location>
        <begin position="1"/>
        <end position="82"/>
    </location>
</feature>
<feature type="binding site" evidence="8">
    <location>
        <position position="133"/>
    </location>
    <ligand>
        <name>ATP</name>
        <dbReference type="ChEBI" id="CHEBI:30616"/>
    </ligand>
</feature>
<feature type="domain" description="Protein kinase" evidence="10">
    <location>
        <begin position="104"/>
        <end position="249"/>
    </location>
</feature>
<name>A0AAV2ZJL6_9STRA</name>
<keyword evidence="6 8" id="KW-0067">ATP-binding</keyword>
<dbReference type="InterPro" id="IPR011009">
    <property type="entry name" value="Kinase-like_dom_sf"/>
</dbReference>
<evidence type="ECO:0000256" key="7">
    <source>
        <dbReference type="ARBA" id="ARBA00023193"/>
    </source>
</evidence>
<evidence type="ECO:0000313" key="12">
    <source>
        <dbReference type="Proteomes" id="UP001146120"/>
    </source>
</evidence>
<keyword evidence="4 8" id="KW-0547">Nucleotide-binding</keyword>
<keyword evidence="5" id="KW-0418">Kinase</keyword>
<dbReference type="PROSITE" id="PS00107">
    <property type="entry name" value="PROTEIN_KINASE_ATP"/>
    <property type="match status" value="1"/>
</dbReference>
<dbReference type="EC" id="2.7.11.1" evidence="1"/>
<evidence type="ECO:0000256" key="8">
    <source>
        <dbReference type="PROSITE-ProRule" id="PRU10141"/>
    </source>
</evidence>
<organism evidence="11 12">
    <name type="scientific">Lagenidium giganteum</name>
    <dbReference type="NCBI Taxonomy" id="4803"/>
    <lineage>
        <taxon>Eukaryota</taxon>
        <taxon>Sar</taxon>
        <taxon>Stramenopiles</taxon>
        <taxon>Oomycota</taxon>
        <taxon>Peronosporomycetes</taxon>
        <taxon>Pythiales</taxon>
        <taxon>Pythiaceae</taxon>
    </lineage>
</organism>
<dbReference type="InterPro" id="IPR017441">
    <property type="entry name" value="Protein_kinase_ATP_BS"/>
</dbReference>
<dbReference type="PANTHER" id="PTHR11042:SF160">
    <property type="entry name" value="EUKARYOTIC TRANSLATION INITIATION FACTOR 2-ALPHA KINASE 1"/>
    <property type="match status" value="1"/>
</dbReference>
<reference evidence="11" key="2">
    <citation type="journal article" date="2023" name="Microbiol Resour">
        <title>Decontamination and Annotation of the Draft Genome Sequence of the Oomycete Lagenidium giganteum ARSEF 373.</title>
        <authorList>
            <person name="Morgan W.R."/>
            <person name="Tartar A."/>
        </authorList>
    </citation>
    <scope>NUCLEOTIDE SEQUENCE</scope>
    <source>
        <strain evidence="11">ARSEF 373</strain>
    </source>
</reference>
<dbReference type="Proteomes" id="UP001146120">
    <property type="component" value="Unassembled WGS sequence"/>
</dbReference>
<evidence type="ECO:0000256" key="4">
    <source>
        <dbReference type="ARBA" id="ARBA00022741"/>
    </source>
</evidence>
<dbReference type="GO" id="GO:0017148">
    <property type="term" value="P:negative regulation of translation"/>
    <property type="evidence" value="ECO:0007669"/>
    <property type="project" value="UniProtKB-KW"/>
</dbReference>
<dbReference type="EMBL" id="DAKRPA010000004">
    <property type="protein sequence ID" value="DBA04887.1"/>
    <property type="molecule type" value="Genomic_DNA"/>
</dbReference>
<evidence type="ECO:0000256" key="1">
    <source>
        <dbReference type="ARBA" id="ARBA00012513"/>
    </source>
</evidence>
<dbReference type="Gene3D" id="3.30.200.20">
    <property type="entry name" value="Phosphorylase Kinase, domain 1"/>
    <property type="match status" value="1"/>
</dbReference>
<dbReference type="InterPro" id="IPR050339">
    <property type="entry name" value="CC_SR_Kinase"/>
</dbReference>
<keyword evidence="2" id="KW-0723">Serine/threonine-protein kinase</keyword>
<dbReference type="AlphaFoldDB" id="A0AAV2ZJL6"/>
<dbReference type="Pfam" id="PF00069">
    <property type="entry name" value="Pkinase"/>
    <property type="match status" value="1"/>
</dbReference>
<feature type="compositionally biased region" description="Polar residues" evidence="9">
    <location>
        <begin position="1"/>
        <end position="11"/>
    </location>
</feature>